<dbReference type="Pfam" id="PF04818">
    <property type="entry name" value="CID"/>
    <property type="match status" value="1"/>
</dbReference>
<dbReference type="Pfam" id="PF00076">
    <property type="entry name" value="RRM_1"/>
    <property type="match status" value="1"/>
</dbReference>
<evidence type="ECO:0000256" key="9">
    <source>
        <dbReference type="PROSITE-ProRule" id="PRU00091"/>
    </source>
</evidence>
<dbReference type="GO" id="GO:0003723">
    <property type="term" value="F:RNA binding"/>
    <property type="evidence" value="ECO:0007669"/>
    <property type="project" value="UniProtKB-UniRule"/>
</dbReference>
<dbReference type="GO" id="GO:0046854">
    <property type="term" value="P:phosphatidylinositol phosphate biosynthetic process"/>
    <property type="evidence" value="ECO:0007669"/>
    <property type="project" value="TreeGrafter"/>
</dbReference>
<dbReference type="WBParaSite" id="TCONS_00004826.p1">
    <property type="protein sequence ID" value="TCONS_00004826.p1"/>
    <property type="gene ID" value="XLOC_002898"/>
</dbReference>
<keyword evidence="10" id="KW-0694">RNA-binding</keyword>
<evidence type="ECO:0000256" key="10">
    <source>
        <dbReference type="PROSITE-ProRule" id="PRU00176"/>
    </source>
</evidence>
<dbReference type="CDD" id="cd15725">
    <property type="entry name" value="FYVE_PIKfyve_Fab1"/>
    <property type="match status" value="1"/>
</dbReference>
<dbReference type="InterPro" id="IPR000306">
    <property type="entry name" value="Znf_FYVE"/>
</dbReference>
<dbReference type="InterPro" id="IPR044769">
    <property type="entry name" value="PIKfyve_PIPKc"/>
</dbReference>
<dbReference type="Gene3D" id="3.30.810.10">
    <property type="entry name" value="2-Layer Sandwich"/>
    <property type="match status" value="1"/>
</dbReference>
<dbReference type="SMART" id="SM00582">
    <property type="entry name" value="RPR"/>
    <property type="match status" value="1"/>
</dbReference>
<dbReference type="GO" id="GO:0000285">
    <property type="term" value="F:1-phosphatidylinositol-3-phosphate 5-kinase activity"/>
    <property type="evidence" value="ECO:0007669"/>
    <property type="project" value="UniProtKB-EC"/>
</dbReference>
<feature type="region of interest" description="Disordered" evidence="12">
    <location>
        <begin position="304"/>
        <end position="323"/>
    </location>
</feature>
<evidence type="ECO:0000313" key="17">
    <source>
        <dbReference type="Proteomes" id="UP000035681"/>
    </source>
</evidence>
<evidence type="ECO:0000256" key="6">
    <source>
        <dbReference type="ARBA" id="ARBA00022777"/>
    </source>
</evidence>
<dbReference type="Pfam" id="PF01363">
    <property type="entry name" value="FYVE"/>
    <property type="match status" value="1"/>
</dbReference>
<reference evidence="18" key="1">
    <citation type="submission" date="2024-02" db="UniProtKB">
        <authorList>
            <consortium name="WormBaseParasite"/>
        </authorList>
    </citation>
    <scope>IDENTIFICATION</scope>
</reference>
<feature type="domain" description="CID" evidence="15">
    <location>
        <begin position="2026"/>
        <end position="2173"/>
    </location>
</feature>
<dbReference type="SUPFAM" id="SSF56104">
    <property type="entry name" value="SAICAR synthase-like"/>
    <property type="match status" value="1"/>
</dbReference>
<dbReference type="SUPFAM" id="SSF57903">
    <property type="entry name" value="FYVE/PHD zinc finger"/>
    <property type="match status" value="1"/>
</dbReference>
<evidence type="ECO:0000259" key="16">
    <source>
        <dbReference type="PROSITE" id="PS51455"/>
    </source>
</evidence>
<evidence type="ECO:0000256" key="3">
    <source>
        <dbReference type="ARBA" id="ARBA00022723"/>
    </source>
</evidence>
<evidence type="ECO:0000259" key="14">
    <source>
        <dbReference type="PROSITE" id="PS50178"/>
    </source>
</evidence>
<keyword evidence="7" id="KW-0862">Zinc</keyword>
<dbReference type="GO" id="GO:0008270">
    <property type="term" value="F:zinc ion binding"/>
    <property type="evidence" value="ECO:0007669"/>
    <property type="project" value="UniProtKB-KW"/>
</dbReference>
<dbReference type="Proteomes" id="UP000035681">
    <property type="component" value="Unplaced"/>
</dbReference>
<dbReference type="Gene3D" id="3.30.800.10">
    <property type="entry name" value="Phosphatidylinositol Phosphate Kinase II Beta"/>
    <property type="match status" value="1"/>
</dbReference>
<dbReference type="SMART" id="SM00330">
    <property type="entry name" value="PIPKc"/>
    <property type="match status" value="1"/>
</dbReference>
<dbReference type="InterPro" id="IPR002423">
    <property type="entry name" value="Cpn60/GroEL/TCP-1"/>
</dbReference>
<dbReference type="PANTHER" id="PTHR45748">
    <property type="entry name" value="1-PHOSPHATIDYLINOSITOL 3-PHOSPHATE 5-KINASE-RELATED"/>
    <property type="match status" value="1"/>
</dbReference>
<dbReference type="SMART" id="SM00064">
    <property type="entry name" value="FYVE"/>
    <property type="match status" value="1"/>
</dbReference>
<evidence type="ECO:0000256" key="7">
    <source>
        <dbReference type="ARBA" id="ARBA00022833"/>
    </source>
</evidence>
<accession>A0AAF5D237</accession>
<keyword evidence="4 11" id="KW-0547">Nucleotide-binding</keyword>
<dbReference type="AlphaFoldDB" id="A0AAF5D237"/>
<sequence>MSESKDDTLTFFTPLREEIDEGSKNDQSSLLVGLFNKFFKTNTQENSTSNSGKINNSTTSSFTDNSGNDINNKKDSLTNVSIADDAIEVFVTDKNLEIKKDQLKKYDQSEFKRYWVPDSTGIECYECHEKFNAFRRKHHCRICGQIFCAKCTNNTVDGAVLGYREFLRVCNYCKKNIKSNDKYFQKNGYDSDDECILKCNDNKTFTPINDKKVNEISRKISESAFEPVNNVNSVSMNFPLFKRNNDEIQNVTNFNTSNEVTSFQPTNIACEKQLPTFLNIDDLAKNSIETDFTNSVVVSSNFKNLQRKEESSSSTSDNNEPEWVRNIELSNSGSNIESKTSSDNNLNTCNEQKLFNTWNVLNSSNDLNERNNLSSENDIPFNLKDAFDKKLNEFLDVLLEKEQIDKQKWKTLLLNLSKEVSETVEVDVRNKGDNMNPLKYVHIKKFCCDISKPSAKLINGIVCSKSIAHANMASKIYNGSVLMLSGSIEYERVTDKLSFIDHILQQERGYLSNQVDRIVSRLPSILIVENSVANVALDMLLDNNICLIHNIKPKIMKRIARIVGSDVLPAFDAQILNQRIGYVYHFSQERVLLRDGKVKTILVFKQDSGVNGVSVLLKASSTRELKSAKRILKLIILARYSSKLEIALLEMFNTNSAVFSSSTLPAKCLTCQLNSMDLDYNSQNDFLHEVNNCHLGWSPFISVGPPYMETKRGQSSAIRQYFRDNLFSIGKINDYKILAEDEDKKENDLFECKKQFKILEEDIENEFQHFFVKEKCLLIEDVDDNMSLYRALSGKIFKDRCKKKRIMEKELMEKQVHLADDANSPLRILQKNDVFNPENHQRISYLFGSFTKKSSNPFFCVLPYVLKMEFYSQHDMCLGMFLSKFCFNDDYKCYDQNCSVPMIDHQRKIVHRKVRIEIISQKYVQSIEDMNLSKTTPSAFNQENVILCWQHCPTCIVSSAATPLSHEVWHLSFAKYIEYLANSINCVNLPTSSTTKNLCNHCSFHDHQHFFAYNDYVTSFKVYPIKPFHVQFSPIICLIEPRFVSISGLELEYRKVDSLAKDLFEKISENLAKLKVHPSGIRFQLVHDTLKAFLDKTELDVNEALQRVGSNNIFKSNDPVLSNNCDVLKINDLLNWSNHKLYELTILWNDEVAKINFQTKLTKKSSSSLNTSTEENTIIPTLSNSSLSIIPTDTNTQLELQTIYDPFPENLHLSLPQVKDNVCIIVKDLVNKKDSVKPDYGSIIAYTLASNEYKEERKKLRYIKNCMDTPLNLKISELQNKDEVLSKNTEVQYQKNHIDITFEDSNTSYFVNVYYAEHFQMLRKICFVEGEDMFIRSLSSTTMWKPQGGKSGSDFYRTDDKRFVFKEMAKPEIDFFLTFAPKYFDYIYTSITEKKITCLGKIYGVYRVCYKNKKTNSQCKMDILVMEYLFYKKNIKQYWDLKGSLRNRKAYPEKHHKKDQVLLDENFVNNLWNNQFYVHPHAKAALTQAIDNDSKFLSAQKIMDYSLLVGVDSENDEVILGIVDYMRPYTIEKQIESAVKKAALPGNQLPTIINPEDYRVRFMEAINNHYIHVAPDQWTGLASISDSKHIFTNISLESIMNNKRKRTKEDEDKEANELAQQLKIVNDEHSNFKKSKITFLKAGTINGDSEKSSNLREYITIADDSSSEVNCTSNDNNDNLKDRYKSRDKKQNSYIEIMNENNGFREGPMSSTNSSGTHISKAIAISRNNSKKPISDELTTTNLYVQGLPDRIHQNEIKETFGSYGPLVQIKILDPPRNQVKNVKRCAFVQFASRKDAERALLGMNNELFDNSPIKISFANAQPYSSIIYRPRPLELYMYRCEQKMPFSANPLPNAEKKFKEFGNRLLTPLELSFNSEFYENKVKKLALSSVVPVCEPSNKLHKKLIDQFVVDCIENKNNIESFIAQMKKLVDDLPYNDEHRPFFLNLFTHGTIESNYFIWKAFSIMNGDTFDNWMTNYYRIFKDGPVWIPPNSNIESFNEMPEFLYHTAYNYKEMSSKELRDSGMLLKKDKDDFLSMLSSGNLENSSIINLLHFCGNHANEAKEVVKCIISFLDSSNNYVNILNVWFLISDLIRNYKGNGSSSSKFEKYYVEIIDNIIKIVDRIKLAIDNIEDHKSKQELRKRALNIVTSWQNSDILDRKTLQDISNRLYGIGSDPVNYNSKDIITNSHSKSRTSQARKITASDWKKKYFAEYVKKVSKNVK</sequence>
<evidence type="ECO:0000256" key="8">
    <source>
        <dbReference type="ARBA" id="ARBA00022840"/>
    </source>
</evidence>
<dbReference type="InterPro" id="IPR012677">
    <property type="entry name" value="Nucleotide-bd_a/b_plait_sf"/>
</dbReference>
<dbReference type="InterPro" id="IPR008942">
    <property type="entry name" value="ENTH_VHS"/>
</dbReference>
<dbReference type="PANTHER" id="PTHR45748:SF7">
    <property type="entry name" value="1-PHOSPHATIDYLINOSITOL 3-PHOSPHATE 5-KINASE-RELATED"/>
    <property type="match status" value="1"/>
</dbReference>
<evidence type="ECO:0000313" key="18">
    <source>
        <dbReference type="WBParaSite" id="TCONS_00004826.p1"/>
    </source>
</evidence>
<feature type="region of interest" description="Disordered" evidence="12">
    <location>
        <begin position="1667"/>
        <end position="1688"/>
    </location>
</feature>
<dbReference type="Gene3D" id="3.50.7.10">
    <property type="entry name" value="GroEL"/>
    <property type="match status" value="1"/>
</dbReference>
<keyword evidence="8 11" id="KW-0067">ATP-binding</keyword>
<feature type="compositionally biased region" description="Polar residues" evidence="12">
    <location>
        <begin position="1667"/>
        <end position="1677"/>
    </location>
</feature>
<dbReference type="Pfam" id="PF01504">
    <property type="entry name" value="PIP5K"/>
    <property type="match status" value="1"/>
</dbReference>
<feature type="domain" description="PIPK" evidence="16">
    <location>
        <begin position="1250"/>
        <end position="1570"/>
    </location>
</feature>
<dbReference type="InterPro" id="IPR027484">
    <property type="entry name" value="PInositol-4-P-5-kinase_N"/>
</dbReference>
<dbReference type="Gene3D" id="1.25.40.90">
    <property type="match status" value="1"/>
</dbReference>
<dbReference type="Gene3D" id="3.30.70.330">
    <property type="match status" value="1"/>
</dbReference>
<keyword evidence="17" id="KW-1185">Reference proteome</keyword>
<dbReference type="CDD" id="cd17300">
    <property type="entry name" value="PIPKc_PIKfyve"/>
    <property type="match status" value="1"/>
</dbReference>
<protein>
    <recommendedName>
        <fullName evidence="1">1-phosphatidylinositol-3-phosphate 5-kinase</fullName>
        <ecNumber evidence="1">2.7.1.150</ecNumber>
    </recommendedName>
</protein>
<evidence type="ECO:0000256" key="4">
    <source>
        <dbReference type="ARBA" id="ARBA00022741"/>
    </source>
</evidence>
<dbReference type="SUPFAM" id="SSF54928">
    <property type="entry name" value="RNA-binding domain, RBD"/>
    <property type="match status" value="1"/>
</dbReference>
<keyword evidence="2 11" id="KW-0808">Transferase</keyword>
<dbReference type="PROSITE" id="PS50178">
    <property type="entry name" value="ZF_FYVE"/>
    <property type="match status" value="1"/>
</dbReference>
<evidence type="ECO:0000256" key="2">
    <source>
        <dbReference type="ARBA" id="ARBA00022679"/>
    </source>
</evidence>
<name>A0AAF5D237_STRER</name>
<evidence type="ECO:0000256" key="5">
    <source>
        <dbReference type="ARBA" id="ARBA00022771"/>
    </source>
</evidence>
<dbReference type="Gene3D" id="3.30.40.10">
    <property type="entry name" value="Zinc/RING finger domain, C3HC4 (zinc finger)"/>
    <property type="match status" value="1"/>
</dbReference>
<organism evidence="17 18">
    <name type="scientific">Strongyloides stercoralis</name>
    <name type="common">Threadworm</name>
    <dbReference type="NCBI Taxonomy" id="6248"/>
    <lineage>
        <taxon>Eukaryota</taxon>
        <taxon>Metazoa</taxon>
        <taxon>Ecdysozoa</taxon>
        <taxon>Nematoda</taxon>
        <taxon>Chromadorea</taxon>
        <taxon>Rhabditida</taxon>
        <taxon>Tylenchina</taxon>
        <taxon>Panagrolaimomorpha</taxon>
        <taxon>Strongyloidoidea</taxon>
        <taxon>Strongyloididae</taxon>
        <taxon>Strongyloides</taxon>
    </lineage>
</organism>
<dbReference type="Pfam" id="PF00118">
    <property type="entry name" value="Cpn60_TCP1"/>
    <property type="match status" value="1"/>
</dbReference>
<evidence type="ECO:0000259" key="15">
    <source>
        <dbReference type="PROSITE" id="PS51391"/>
    </source>
</evidence>
<dbReference type="PROSITE" id="PS51455">
    <property type="entry name" value="PIPK"/>
    <property type="match status" value="1"/>
</dbReference>
<dbReference type="InterPro" id="IPR013083">
    <property type="entry name" value="Znf_RING/FYVE/PHD"/>
</dbReference>
<dbReference type="InterPro" id="IPR035979">
    <property type="entry name" value="RBD_domain_sf"/>
</dbReference>
<evidence type="ECO:0000259" key="13">
    <source>
        <dbReference type="PROSITE" id="PS50102"/>
    </source>
</evidence>
<feature type="region of interest" description="Disordered" evidence="12">
    <location>
        <begin position="44"/>
        <end position="68"/>
    </location>
</feature>
<evidence type="ECO:0000256" key="1">
    <source>
        <dbReference type="ARBA" id="ARBA00012009"/>
    </source>
</evidence>
<dbReference type="InterPro" id="IPR027409">
    <property type="entry name" value="GroEL-like_apical_dom_sf"/>
</dbReference>
<dbReference type="PROSITE" id="PS50102">
    <property type="entry name" value="RRM"/>
    <property type="match status" value="1"/>
</dbReference>
<keyword evidence="5 9" id="KW-0863">Zinc-finger</keyword>
<keyword evidence="6 11" id="KW-0418">Kinase</keyword>
<feature type="compositionally biased region" description="Polar residues" evidence="12">
    <location>
        <begin position="44"/>
        <end position="54"/>
    </location>
</feature>
<feature type="compositionally biased region" description="Low complexity" evidence="12">
    <location>
        <begin position="55"/>
        <end position="68"/>
    </location>
</feature>
<dbReference type="GO" id="GO:0010008">
    <property type="term" value="C:endosome membrane"/>
    <property type="evidence" value="ECO:0007669"/>
    <property type="project" value="TreeGrafter"/>
</dbReference>
<dbReference type="InterPro" id="IPR006569">
    <property type="entry name" value="CID_dom"/>
</dbReference>
<dbReference type="InterPro" id="IPR027483">
    <property type="entry name" value="PInositol-4-P-4/5-kinase_C_sf"/>
</dbReference>
<keyword evidence="3" id="KW-0479">Metal-binding</keyword>
<feature type="domain" description="RRM" evidence="13">
    <location>
        <begin position="1741"/>
        <end position="1821"/>
    </location>
</feature>
<dbReference type="InterPro" id="IPR017455">
    <property type="entry name" value="Znf_FYVE-rel"/>
</dbReference>
<evidence type="ECO:0000256" key="12">
    <source>
        <dbReference type="SAM" id="MobiDB-lite"/>
    </source>
</evidence>
<dbReference type="FunFam" id="3.50.7.10:FF:000007">
    <property type="entry name" value="1-phosphatidylinositol 3-phosphate 5-kinase isoform X1"/>
    <property type="match status" value="1"/>
</dbReference>
<dbReference type="GO" id="GO:0005524">
    <property type="term" value="F:ATP binding"/>
    <property type="evidence" value="ECO:0007669"/>
    <property type="project" value="UniProtKB-UniRule"/>
</dbReference>
<dbReference type="InterPro" id="IPR011011">
    <property type="entry name" value="Znf_FYVE_PHD"/>
</dbReference>
<dbReference type="PROSITE" id="PS51391">
    <property type="entry name" value="CID"/>
    <property type="match status" value="1"/>
</dbReference>
<evidence type="ECO:0000256" key="11">
    <source>
        <dbReference type="PROSITE-ProRule" id="PRU00781"/>
    </source>
</evidence>
<dbReference type="SMART" id="SM00360">
    <property type="entry name" value="RRM"/>
    <property type="match status" value="1"/>
</dbReference>
<feature type="domain" description="FYVE-type" evidence="14">
    <location>
        <begin position="118"/>
        <end position="178"/>
    </location>
</feature>
<feature type="compositionally biased region" description="Basic and acidic residues" evidence="12">
    <location>
        <begin position="1678"/>
        <end position="1688"/>
    </location>
</feature>
<dbReference type="FunFam" id="3.30.810.10:FF:000001">
    <property type="entry name" value="1-phosphatidylinositol 3-phosphate 5-kinase FAB1"/>
    <property type="match status" value="1"/>
</dbReference>
<dbReference type="InterPro" id="IPR000504">
    <property type="entry name" value="RRM_dom"/>
</dbReference>
<proteinExistence type="predicted"/>
<dbReference type="EC" id="2.7.1.150" evidence="1"/>
<dbReference type="SUPFAM" id="SSF52029">
    <property type="entry name" value="GroEL apical domain-like"/>
    <property type="match status" value="1"/>
</dbReference>
<dbReference type="InterPro" id="IPR002498">
    <property type="entry name" value="PInositol-4-P-4/5-kinase_core"/>
</dbReference>